<organism evidence="3 4">
    <name type="scientific">Emticicia aquatilis</name>
    <dbReference type="NCBI Taxonomy" id="1537369"/>
    <lineage>
        <taxon>Bacteria</taxon>
        <taxon>Pseudomonadati</taxon>
        <taxon>Bacteroidota</taxon>
        <taxon>Cytophagia</taxon>
        <taxon>Cytophagales</taxon>
        <taxon>Leadbetterellaceae</taxon>
        <taxon>Emticicia</taxon>
    </lineage>
</organism>
<dbReference type="Gene3D" id="3.40.50.1820">
    <property type="entry name" value="alpha/beta hydrolase"/>
    <property type="match status" value="1"/>
</dbReference>
<evidence type="ECO:0000256" key="1">
    <source>
        <dbReference type="SAM" id="Phobius"/>
    </source>
</evidence>
<protein>
    <submittedName>
        <fullName evidence="3">Alpha/beta hydrolase</fullName>
    </submittedName>
</protein>
<dbReference type="GO" id="GO:0016787">
    <property type="term" value="F:hydrolase activity"/>
    <property type="evidence" value="ECO:0007669"/>
    <property type="project" value="UniProtKB-KW"/>
</dbReference>
<evidence type="ECO:0000313" key="3">
    <source>
        <dbReference type="EMBL" id="GGD61905.1"/>
    </source>
</evidence>
<sequence length="267" mass="30851">MFKLKYLQIALTIYAVLIAGLVLFQRFIILHPKKLAKDYLYEFPKAEEFYVVVAPEVKLNALRFASEDSVSKGVVLYYHGNADNLTRWGEYASEFTKRGYDVVMYDYRGFGKSNGRLDEQNFLFDAQYIFDDLSRRYNPDKIVLYGRSLGCGAAIKVASNNAVKKLILETPYYSLPDVAFSRFPIFPFKYVSEFKLNAYEWLPKVHCNVHVFHGTDDEIIPYKQSIKLLESANKNLDKTLTTLQGGHHQGLDKFKEYQTKLDELLAN</sequence>
<comment type="caution">
    <text evidence="3">The sequence shown here is derived from an EMBL/GenBank/DDBJ whole genome shotgun (WGS) entry which is preliminary data.</text>
</comment>
<feature type="domain" description="Serine aminopeptidase S33" evidence="2">
    <location>
        <begin position="71"/>
        <end position="177"/>
    </location>
</feature>
<feature type="transmembrane region" description="Helical" evidence="1">
    <location>
        <begin position="6"/>
        <end position="24"/>
    </location>
</feature>
<dbReference type="Proteomes" id="UP000609064">
    <property type="component" value="Unassembled WGS sequence"/>
</dbReference>
<dbReference type="PANTHER" id="PTHR12277:SF81">
    <property type="entry name" value="PROTEIN ABHD13"/>
    <property type="match status" value="1"/>
</dbReference>
<dbReference type="AlphaFoldDB" id="A0A916YV90"/>
<evidence type="ECO:0000259" key="2">
    <source>
        <dbReference type="Pfam" id="PF12146"/>
    </source>
</evidence>
<name>A0A916YV90_9BACT</name>
<evidence type="ECO:0000313" key="4">
    <source>
        <dbReference type="Proteomes" id="UP000609064"/>
    </source>
</evidence>
<dbReference type="Pfam" id="PF12146">
    <property type="entry name" value="Hydrolase_4"/>
    <property type="match status" value="1"/>
</dbReference>
<dbReference type="InterPro" id="IPR029058">
    <property type="entry name" value="AB_hydrolase_fold"/>
</dbReference>
<keyword evidence="1" id="KW-1133">Transmembrane helix</keyword>
<keyword evidence="1" id="KW-0472">Membrane</keyword>
<dbReference type="InterPro" id="IPR022742">
    <property type="entry name" value="Hydrolase_4"/>
</dbReference>
<dbReference type="RefSeq" id="WP_188766673.1">
    <property type="nucleotide sequence ID" value="NZ_BMKK01000005.1"/>
</dbReference>
<accession>A0A916YV90</accession>
<dbReference type="PANTHER" id="PTHR12277">
    <property type="entry name" value="ALPHA/BETA HYDROLASE DOMAIN-CONTAINING PROTEIN"/>
    <property type="match status" value="1"/>
</dbReference>
<dbReference type="SUPFAM" id="SSF53474">
    <property type="entry name" value="alpha/beta-Hydrolases"/>
    <property type="match status" value="1"/>
</dbReference>
<reference evidence="3" key="2">
    <citation type="submission" date="2020-09" db="EMBL/GenBank/DDBJ databases">
        <authorList>
            <person name="Sun Q."/>
            <person name="Zhou Y."/>
        </authorList>
    </citation>
    <scope>NUCLEOTIDE SEQUENCE</scope>
    <source>
        <strain evidence="3">CGMCC 1.15958</strain>
    </source>
</reference>
<reference evidence="3" key="1">
    <citation type="journal article" date="2014" name="Int. J. Syst. Evol. Microbiol.">
        <title>Complete genome sequence of Corynebacterium casei LMG S-19264T (=DSM 44701T), isolated from a smear-ripened cheese.</title>
        <authorList>
            <consortium name="US DOE Joint Genome Institute (JGI-PGF)"/>
            <person name="Walter F."/>
            <person name="Albersmeier A."/>
            <person name="Kalinowski J."/>
            <person name="Ruckert C."/>
        </authorList>
    </citation>
    <scope>NUCLEOTIDE SEQUENCE</scope>
    <source>
        <strain evidence="3">CGMCC 1.15958</strain>
    </source>
</reference>
<gene>
    <name evidence="3" type="ORF">GCM10011514_27430</name>
</gene>
<keyword evidence="1" id="KW-0812">Transmembrane</keyword>
<dbReference type="EMBL" id="BMKK01000005">
    <property type="protein sequence ID" value="GGD61905.1"/>
    <property type="molecule type" value="Genomic_DNA"/>
</dbReference>
<keyword evidence="3" id="KW-0378">Hydrolase</keyword>
<keyword evidence="4" id="KW-1185">Reference proteome</keyword>
<proteinExistence type="predicted"/>